<proteinExistence type="predicted"/>
<evidence type="ECO:0000256" key="1">
    <source>
        <dbReference type="SAM" id="MobiDB-lite"/>
    </source>
</evidence>
<gene>
    <name evidence="2" type="ORF">UFOPK1722_00797</name>
</gene>
<feature type="region of interest" description="Disordered" evidence="1">
    <location>
        <begin position="47"/>
        <end position="67"/>
    </location>
</feature>
<dbReference type="EMBL" id="CAEZTS010000057">
    <property type="protein sequence ID" value="CAB4577906.1"/>
    <property type="molecule type" value="Genomic_DNA"/>
</dbReference>
<sequence length="149" mass="15348">MPEPASTTVWLPAARSEGRLARSENVPSEPAVNAFNRRGVDMITSSAEPEFGRPAPATLMTPPGPISSTPVADRFAAAFDAFTPASNNADEGVVSNKTSSTGTSTALPPASWARPRSTAPVVVLDTVTFDVAPCGRLAWKAVKSAAPAA</sequence>
<dbReference type="AlphaFoldDB" id="A0A6J6EPN8"/>
<evidence type="ECO:0000313" key="2">
    <source>
        <dbReference type="EMBL" id="CAB4577906.1"/>
    </source>
</evidence>
<protein>
    <submittedName>
        <fullName evidence="2">Unannotated protein</fullName>
    </submittedName>
</protein>
<name>A0A6J6EPN8_9ZZZZ</name>
<feature type="region of interest" description="Disordered" evidence="1">
    <location>
        <begin position="86"/>
        <end position="115"/>
    </location>
</feature>
<accession>A0A6J6EPN8</accession>
<feature type="compositionally biased region" description="Polar residues" evidence="1">
    <location>
        <begin position="86"/>
        <end position="106"/>
    </location>
</feature>
<organism evidence="2">
    <name type="scientific">freshwater metagenome</name>
    <dbReference type="NCBI Taxonomy" id="449393"/>
    <lineage>
        <taxon>unclassified sequences</taxon>
        <taxon>metagenomes</taxon>
        <taxon>ecological metagenomes</taxon>
    </lineage>
</organism>
<reference evidence="2" key="1">
    <citation type="submission" date="2020-05" db="EMBL/GenBank/DDBJ databases">
        <authorList>
            <person name="Chiriac C."/>
            <person name="Salcher M."/>
            <person name="Ghai R."/>
            <person name="Kavagutti S V."/>
        </authorList>
    </citation>
    <scope>NUCLEOTIDE SEQUENCE</scope>
</reference>